<sequence length="344" mass="37730">MKTKLIFLMALIGISIGATAQHVDASKDPNIDPAIRPFLKELNEAGKNTTPLWLLPGKGPSEGLTGLQNKTQVDLSGVDITQRTITQDGVEVPIYILRPSGTQEVLPVIMFFHGGVWIAGSFENHKRLVRDLVVNTHSVGVFVDYTFIREAKFPTQINQAYAATKWVSEHGSEIKADGSRIALAGNSVGGNMAAAVALMARDKGAPAIRFQALLYPALDANFETGSYKAFADERFLSRAFMQYGWSMYAPDAATRKERYAAPLQATLEQLKGVAPALIQTAENDPLRDEGEAYGKKLSEAGVECTTVRYNSMIHDFQLLNAINHLPAVQVSLRQLYTELKLHLQ</sequence>
<dbReference type="Pfam" id="PF07859">
    <property type="entry name" value="Abhydrolase_3"/>
    <property type="match status" value="1"/>
</dbReference>
<dbReference type="Proteomes" id="UP000324611">
    <property type="component" value="Unassembled WGS sequence"/>
</dbReference>
<dbReference type="Gene3D" id="3.40.50.1820">
    <property type="entry name" value="alpha/beta hydrolase"/>
    <property type="match status" value="1"/>
</dbReference>
<organism evidence="4 5">
    <name type="scientific">Chitinophaga agrisoli</name>
    <dbReference type="NCBI Taxonomy" id="2607653"/>
    <lineage>
        <taxon>Bacteria</taxon>
        <taxon>Pseudomonadati</taxon>
        <taxon>Bacteroidota</taxon>
        <taxon>Chitinophagia</taxon>
        <taxon>Chitinophagales</taxon>
        <taxon>Chitinophagaceae</taxon>
        <taxon>Chitinophaga</taxon>
    </lineage>
</organism>
<keyword evidence="5" id="KW-1185">Reference proteome</keyword>
<comment type="caution">
    <text evidence="4">The sequence shown here is derived from an EMBL/GenBank/DDBJ whole genome shotgun (WGS) entry which is preliminary data.</text>
</comment>
<dbReference type="PANTHER" id="PTHR48081:SF8">
    <property type="entry name" value="ALPHA_BETA HYDROLASE FOLD-3 DOMAIN-CONTAINING PROTEIN-RELATED"/>
    <property type="match status" value="1"/>
</dbReference>
<feature type="domain" description="Alpha/beta hydrolase fold-3" evidence="3">
    <location>
        <begin position="109"/>
        <end position="317"/>
    </location>
</feature>
<dbReference type="GO" id="GO:0016787">
    <property type="term" value="F:hydrolase activity"/>
    <property type="evidence" value="ECO:0007669"/>
    <property type="project" value="UniProtKB-KW"/>
</dbReference>
<keyword evidence="2" id="KW-0732">Signal</keyword>
<evidence type="ECO:0000313" key="5">
    <source>
        <dbReference type="Proteomes" id="UP000324611"/>
    </source>
</evidence>
<gene>
    <name evidence="4" type="ORF">F0L74_25235</name>
</gene>
<dbReference type="InterPro" id="IPR050300">
    <property type="entry name" value="GDXG_lipolytic_enzyme"/>
</dbReference>
<dbReference type="InterPro" id="IPR013094">
    <property type="entry name" value="AB_hydrolase_3"/>
</dbReference>
<evidence type="ECO:0000256" key="1">
    <source>
        <dbReference type="ARBA" id="ARBA00022801"/>
    </source>
</evidence>
<dbReference type="AlphaFoldDB" id="A0A5B2VMK3"/>
<protein>
    <submittedName>
        <fullName evidence="4">Alpha/beta hydrolase</fullName>
    </submittedName>
</protein>
<reference evidence="4 5" key="2">
    <citation type="submission" date="2019-09" db="EMBL/GenBank/DDBJ databases">
        <authorList>
            <person name="Jin C."/>
        </authorList>
    </citation>
    <scope>NUCLEOTIDE SEQUENCE [LARGE SCALE GENOMIC DNA]</scope>
    <source>
        <strain evidence="4 5">BN140078</strain>
    </source>
</reference>
<reference evidence="4 5" key="1">
    <citation type="submission" date="2019-09" db="EMBL/GenBank/DDBJ databases">
        <title>Chitinophaga ginsengihumi sp. nov., isolated from soil of ginseng rhizosphere.</title>
        <authorList>
            <person name="Lee J."/>
        </authorList>
    </citation>
    <scope>NUCLEOTIDE SEQUENCE [LARGE SCALE GENOMIC DNA]</scope>
    <source>
        <strain evidence="4 5">BN140078</strain>
    </source>
</reference>
<evidence type="ECO:0000313" key="4">
    <source>
        <dbReference type="EMBL" id="KAA2239507.1"/>
    </source>
</evidence>
<evidence type="ECO:0000259" key="3">
    <source>
        <dbReference type="Pfam" id="PF07859"/>
    </source>
</evidence>
<feature type="chain" id="PRO_5022905326" evidence="2">
    <location>
        <begin position="21"/>
        <end position="344"/>
    </location>
</feature>
<dbReference type="SUPFAM" id="SSF53474">
    <property type="entry name" value="alpha/beta-Hydrolases"/>
    <property type="match status" value="1"/>
</dbReference>
<keyword evidence="1 4" id="KW-0378">Hydrolase</keyword>
<proteinExistence type="predicted"/>
<dbReference type="InterPro" id="IPR029058">
    <property type="entry name" value="AB_hydrolase_fold"/>
</dbReference>
<dbReference type="EMBL" id="VUOC01000004">
    <property type="protein sequence ID" value="KAA2239507.1"/>
    <property type="molecule type" value="Genomic_DNA"/>
</dbReference>
<evidence type="ECO:0000256" key="2">
    <source>
        <dbReference type="SAM" id="SignalP"/>
    </source>
</evidence>
<dbReference type="PANTHER" id="PTHR48081">
    <property type="entry name" value="AB HYDROLASE SUPERFAMILY PROTEIN C4A8.06C"/>
    <property type="match status" value="1"/>
</dbReference>
<name>A0A5B2VMK3_9BACT</name>
<accession>A0A5B2VMK3</accession>
<feature type="signal peptide" evidence="2">
    <location>
        <begin position="1"/>
        <end position="20"/>
    </location>
</feature>